<accession>A0AAE1HMQ5</accession>
<gene>
    <name evidence="2" type="ORF">KUF71_002373</name>
</gene>
<evidence type="ECO:0000313" key="3">
    <source>
        <dbReference type="Proteomes" id="UP001219518"/>
    </source>
</evidence>
<keyword evidence="1" id="KW-1133">Transmembrane helix</keyword>
<keyword evidence="1" id="KW-0812">Transmembrane</keyword>
<comment type="caution">
    <text evidence="2">The sequence shown here is derived from an EMBL/GenBank/DDBJ whole genome shotgun (WGS) entry which is preliminary data.</text>
</comment>
<reference evidence="2" key="1">
    <citation type="submission" date="2021-07" db="EMBL/GenBank/DDBJ databases">
        <authorList>
            <person name="Catto M.A."/>
            <person name="Jacobson A."/>
            <person name="Kennedy G."/>
            <person name="Labadie P."/>
            <person name="Hunt B.G."/>
            <person name="Srinivasan R."/>
        </authorList>
    </citation>
    <scope>NUCLEOTIDE SEQUENCE</scope>
    <source>
        <strain evidence="2">PL_HMW_Pooled</strain>
        <tissue evidence="2">Head</tissue>
    </source>
</reference>
<dbReference type="EMBL" id="JAHWGI010001161">
    <property type="protein sequence ID" value="KAK3924043.1"/>
    <property type="molecule type" value="Genomic_DNA"/>
</dbReference>
<sequence length="73" mass="9380">VWKRIASHWFRFHPRFQNKFLNFGQFWLKSGIYFFRFYTVHTCVPYTIGRGFRRRSRFWCRNQFLIRFWAKHP</sequence>
<evidence type="ECO:0000256" key="1">
    <source>
        <dbReference type="SAM" id="Phobius"/>
    </source>
</evidence>
<dbReference type="AlphaFoldDB" id="A0AAE1HMQ5"/>
<protein>
    <submittedName>
        <fullName evidence="2">Uncharacterized protein</fullName>
    </submittedName>
</protein>
<reference evidence="2" key="2">
    <citation type="journal article" date="2023" name="BMC Genomics">
        <title>Pest status, molecular evolution, and epigenetic factors derived from the genome assembly of Frankliniella fusca, a thysanopteran phytovirus vector.</title>
        <authorList>
            <person name="Catto M.A."/>
            <person name="Labadie P.E."/>
            <person name="Jacobson A.L."/>
            <person name="Kennedy G.G."/>
            <person name="Srinivasan R."/>
            <person name="Hunt B.G."/>
        </authorList>
    </citation>
    <scope>NUCLEOTIDE SEQUENCE</scope>
    <source>
        <strain evidence="2">PL_HMW_Pooled</strain>
    </source>
</reference>
<keyword evidence="3" id="KW-1185">Reference proteome</keyword>
<evidence type="ECO:0000313" key="2">
    <source>
        <dbReference type="EMBL" id="KAK3924043.1"/>
    </source>
</evidence>
<proteinExistence type="predicted"/>
<organism evidence="2 3">
    <name type="scientific">Frankliniella fusca</name>
    <dbReference type="NCBI Taxonomy" id="407009"/>
    <lineage>
        <taxon>Eukaryota</taxon>
        <taxon>Metazoa</taxon>
        <taxon>Ecdysozoa</taxon>
        <taxon>Arthropoda</taxon>
        <taxon>Hexapoda</taxon>
        <taxon>Insecta</taxon>
        <taxon>Pterygota</taxon>
        <taxon>Neoptera</taxon>
        <taxon>Paraneoptera</taxon>
        <taxon>Thysanoptera</taxon>
        <taxon>Terebrantia</taxon>
        <taxon>Thripoidea</taxon>
        <taxon>Thripidae</taxon>
        <taxon>Frankliniella</taxon>
    </lineage>
</organism>
<feature type="transmembrane region" description="Helical" evidence="1">
    <location>
        <begin position="26"/>
        <end position="48"/>
    </location>
</feature>
<dbReference type="Proteomes" id="UP001219518">
    <property type="component" value="Unassembled WGS sequence"/>
</dbReference>
<keyword evidence="1" id="KW-0472">Membrane</keyword>
<feature type="non-terminal residue" evidence="2">
    <location>
        <position position="1"/>
    </location>
</feature>
<name>A0AAE1HMQ5_9NEOP</name>